<dbReference type="CTD" id="11063"/>
<keyword evidence="2" id="KW-0963">Cytoplasm</keyword>
<dbReference type="Pfam" id="PF00505">
    <property type="entry name" value="HMG_box"/>
    <property type="match status" value="1"/>
</dbReference>
<keyword evidence="7" id="KW-0804">Transcription</keyword>
<dbReference type="SMART" id="SM00398">
    <property type="entry name" value="HMG"/>
    <property type="match status" value="1"/>
</dbReference>
<feature type="compositionally biased region" description="Low complexity" evidence="13">
    <location>
        <begin position="236"/>
        <end position="253"/>
    </location>
</feature>
<dbReference type="GO" id="GO:0005737">
    <property type="term" value="C:cytoplasm"/>
    <property type="evidence" value="ECO:0007669"/>
    <property type="project" value="UniProtKB-SubCell"/>
</dbReference>
<feature type="compositionally biased region" description="Low complexity" evidence="13">
    <location>
        <begin position="291"/>
        <end position="312"/>
    </location>
</feature>
<keyword evidence="4" id="KW-0805">Transcription regulation</keyword>
<evidence type="ECO:0000256" key="11">
    <source>
        <dbReference type="ARBA" id="ARBA00070331"/>
    </source>
</evidence>
<dbReference type="PANTHER" id="PTHR47279:SF1">
    <property type="entry name" value="TRANSCRIPTION FACTOR SOX-30"/>
    <property type="match status" value="1"/>
</dbReference>
<feature type="DNA-binding region" description="HMG box" evidence="12">
    <location>
        <begin position="572"/>
        <end position="640"/>
    </location>
</feature>
<evidence type="ECO:0000256" key="6">
    <source>
        <dbReference type="ARBA" id="ARBA00023159"/>
    </source>
</evidence>
<keyword evidence="3" id="KW-0678">Repressor</keyword>
<accession>A0A6P5KT74</accession>
<feature type="compositionally biased region" description="Low complexity" evidence="13">
    <location>
        <begin position="151"/>
        <end position="174"/>
    </location>
</feature>
<dbReference type="Gene3D" id="1.10.30.10">
    <property type="entry name" value="High mobility group box domain"/>
    <property type="match status" value="1"/>
</dbReference>
<comment type="subcellular location">
    <subcellularLocation>
        <location evidence="1">Cytoplasm</location>
    </subcellularLocation>
</comment>
<feature type="region of interest" description="Disordered" evidence="13">
    <location>
        <begin position="201"/>
        <end position="312"/>
    </location>
</feature>
<name>A0A6P5KT74_PHACI</name>
<dbReference type="CDD" id="cd22033">
    <property type="entry name" value="HMG-box_SoxH_SOX30"/>
    <property type="match status" value="1"/>
</dbReference>
<evidence type="ECO:0000259" key="14">
    <source>
        <dbReference type="PROSITE" id="PS50118"/>
    </source>
</evidence>
<dbReference type="PANTHER" id="PTHR47279">
    <property type="entry name" value="TRANSCRIPTION FACTOR SOX-30"/>
    <property type="match status" value="1"/>
</dbReference>
<sequence>MASYWNIEHKNIEHKLLELEGTFYFNALLLQMKKLRFSEATEGFASVPVSTASAQPASAPGRAGDWRPHHVCGARGLTPGAMAWNPRVSRATPLSGAPSGEVRNYGQRPGENSGREREKNGPHVAALGIRGPSATRAGRASPAPAQPHGESLAGAATTTATAAAAPPTAAGVPAAPAPPCPAPAALAASGRGRLLPAARRALSATASVPPGSLPGARAPKPLPVPGPRGSAPVAASPLRSGRAPGSRPGPAAPQLLLLVKAEQPSPPPPPPPPPPLPPPPTILLLHPPPAAEEAATPPALPGHPSAASAAAGPSRLLQVKSEQVLLLPPGLVSGEGATCRGEQLPPALHIPASRVLQVKAEKQELQPAREGAGQELLGRRGAEGGHRAARGGKGEGPSPAADSRRVEEKKGSKAEAEESRREMAKNDGESKSLGSVREGTIKTEEPERMHEDCRHGKDAAQVKPPASNGVVHSNRDVVLAQPPSGFGPHSQDLRIPLTLHTVPPGARIQFQGPPPSELIRLTKVPLTPVPIKMQSLLEPSVKIETKDVPLTVLPSDAGIPDTPFSKDRNGHVKRPMNAFMVWARIHRPALAKANPAANNAEISVQLGLEWNKLSEEQKKPYYDEAQKIKEKHREEFPGWVYQPRPGKRKRFPLSVSTVFSGTTQNIISTNPTTIYPYRSPTYSVVIPSLQNTIAHPVGEAPPTVQLPTPPVQRPSPITLFQPSVASTAQVAVPAPSLPLRPALPPQRFAGPTQTDTHRLHPGANRSVKRPTPVSLENTSRNPTSTSTAHARFALSTIQPPKEYPSVSTCPRSAPIPQAPPIPHPHVYQPPPLGHPATLFGAPPRFSFHHPYFLPGPHYFPSSTCPYSRPPFGYGNFPSSMPECLGYYEDRYQKHEAMFSALNRDYPFRDYPDERTHSEDSRSCENLDGASYYNSHSHNGEEYLNPMPQLDIGALENVFTAPASTSSSIQQVNVTDSEEEEEEKVLRDL</sequence>
<feature type="compositionally biased region" description="Polar residues" evidence="13">
    <location>
        <begin position="774"/>
        <end position="787"/>
    </location>
</feature>
<reference evidence="16" key="1">
    <citation type="submission" date="2025-08" db="UniProtKB">
        <authorList>
            <consortium name="RefSeq"/>
        </authorList>
    </citation>
    <scope>IDENTIFICATION</scope>
    <source>
        <tissue evidence="16">Spleen</tissue>
    </source>
</reference>
<evidence type="ECO:0000313" key="15">
    <source>
        <dbReference type="Proteomes" id="UP000515140"/>
    </source>
</evidence>
<evidence type="ECO:0000256" key="8">
    <source>
        <dbReference type="ARBA" id="ARBA00023242"/>
    </source>
</evidence>
<evidence type="ECO:0000256" key="13">
    <source>
        <dbReference type="SAM" id="MobiDB-lite"/>
    </source>
</evidence>
<evidence type="ECO:0000256" key="1">
    <source>
        <dbReference type="ARBA" id="ARBA00004496"/>
    </source>
</evidence>
<feature type="compositionally biased region" description="Basic and acidic residues" evidence="13">
    <location>
        <begin position="439"/>
        <end position="460"/>
    </location>
</feature>
<feature type="domain" description="HMG box" evidence="14">
    <location>
        <begin position="572"/>
        <end position="640"/>
    </location>
</feature>
<feature type="compositionally biased region" description="Polar residues" evidence="13">
    <location>
        <begin position="962"/>
        <end position="974"/>
    </location>
</feature>
<dbReference type="GO" id="GO:0005634">
    <property type="term" value="C:nucleus"/>
    <property type="evidence" value="ECO:0007669"/>
    <property type="project" value="UniProtKB-UniRule"/>
</dbReference>
<evidence type="ECO:0000256" key="10">
    <source>
        <dbReference type="ARBA" id="ARBA00063959"/>
    </source>
</evidence>
<evidence type="ECO:0000256" key="5">
    <source>
        <dbReference type="ARBA" id="ARBA00023125"/>
    </source>
</evidence>
<dbReference type="AlphaFoldDB" id="A0A6P5KT74"/>
<dbReference type="GO" id="GO:1990837">
    <property type="term" value="F:sequence-specific double-stranded DNA binding"/>
    <property type="evidence" value="ECO:0007669"/>
    <property type="project" value="TreeGrafter"/>
</dbReference>
<dbReference type="RefSeq" id="XP_020848004.1">
    <property type="nucleotide sequence ID" value="XM_020992345.1"/>
</dbReference>
<dbReference type="InterPro" id="IPR052856">
    <property type="entry name" value="SOX30_TF"/>
</dbReference>
<dbReference type="PROSITE" id="PS50118">
    <property type="entry name" value="HMG_BOX_2"/>
    <property type="match status" value="1"/>
</dbReference>
<feature type="region of interest" description="Disordered" evidence="13">
    <location>
        <begin position="365"/>
        <end position="470"/>
    </location>
</feature>
<feature type="region of interest" description="Disordered" evidence="13">
    <location>
        <begin position="737"/>
        <end position="787"/>
    </location>
</feature>
<evidence type="ECO:0000256" key="4">
    <source>
        <dbReference type="ARBA" id="ARBA00023015"/>
    </source>
</evidence>
<dbReference type="InterPro" id="IPR036910">
    <property type="entry name" value="HMG_box_dom_sf"/>
</dbReference>
<gene>
    <name evidence="16" type="primary">SOX30</name>
</gene>
<keyword evidence="8 12" id="KW-0539">Nucleus</keyword>
<dbReference type="InterPro" id="IPR009071">
    <property type="entry name" value="HMG_box_dom"/>
</dbReference>
<dbReference type="GO" id="GO:0001228">
    <property type="term" value="F:DNA-binding transcription activator activity, RNA polymerase II-specific"/>
    <property type="evidence" value="ECO:0007669"/>
    <property type="project" value="UniProtKB-ARBA"/>
</dbReference>
<organism evidence="15 16">
    <name type="scientific">Phascolarctos cinereus</name>
    <name type="common">Koala</name>
    <dbReference type="NCBI Taxonomy" id="38626"/>
    <lineage>
        <taxon>Eukaryota</taxon>
        <taxon>Metazoa</taxon>
        <taxon>Chordata</taxon>
        <taxon>Craniata</taxon>
        <taxon>Vertebrata</taxon>
        <taxon>Euteleostomi</taxon>
        <taxon>Mammalia</taxon>
        <taxon>Metatheria</taxon>
        <taxon>Diprotodontia</taxon>
        <taxon>Phascolarctidae</taxon>
        <taxon>Phascolarctos</taxon>
    </lineage>
</organism>
<evidence type="ECO:0000256" key="7">
    <source>
        <dbReference type="ARBA" id="ARBA00023163"/>
    </source>
</evidence>
<feature type="region of interest" description="Disordered" evidence="13">
    <location>
        <begin position="48"/>
        <end position="177"/>
    </location>
</feature>
<feature type="region of interest" description="Disordered" evidence="13">
    <location>
        <begin position="962"/>
        <end position="988"/>
    </location>
</feature>
<proteinExistence type="predicted"/>
<evidence type="ECO:0000256" key="12">
    <source>
        <dbReference type="PROSITE-ProRule" id="PRU00267"/>
    </source>
</evidence>
<feature type="compositionally biased region" description="Basic and acidic residues" evidence="13">
    <location>
        <begin position="377"/>
        <end position="386"/>
    </location>
</feature>
<protein>
    <recommendedName>
        <fullName evidence="11">Transcription factor SOX-30</fullName>
    </recommendedName>
</protein>
<comment type="subunit">
    <text evidence="10">Interacts with CTNNB1, competitively inhibiting CTNNB1-TCF7L2/TCF4 interaction.</text>
</comment>
<keyword evidence="6" id="KW-0010">Activator</keyword>
<dbReference type="GeneID" id="110212361"/>
<dbReference type="FunFam" id="1.10.30.10:FF:000027">
    <property type="entry name" value="Transcription factor SOX-30"/>
    <property type="match status" value="1"/>
</dbReference>
<evidence type="ECO:0000256" key="2">
    <source>
        <dbReference type="ARBA" id="ARBA00022490"/>
    </source>
</evidence>
<dbReference type="KEGG" id="pcw:110212361"/>
<evidence type="ECO:0000256" key="3">
    <source>
        <dbReference type="ARBA" id="ARBA00022491"/>
    </source>
</evidence>
<keyword evidence="15" id="KW-1185">Reference proteome</keyword>
<feature type="compositionally biased region" description="Basic and acidic residues" evidence="13">
    <location>
        <begin position="402"/>
        <end position="430"/>
    </location>
</feature>
<keyword evidence="5 12" id="KW-0238">DNA-binding</keyword>
<evidence type="ECO:0000256" key="9">
    <source>
        <dbReference type="ARBA" id="ARBA00054217"/>
    </source>
</evidence>
<dbReference type="FunCoup" id="A0A6P5KT74">
    <property type="interactions" value="759"/>
</dbReference>
<comment type="function">
    <text evidence="9">Acts both as a transcriptional activator and a repressor. Binds to the DNA sequence 5'-ACAAT-3' and shows a preference for guanine residues surrounding this core motif. Binds to its own promoter and activates its own transcription. Required to activate the expression of postmeiotic genes involved in spermiogenesis. Binds to the promoter region of CTNNB1 and represses its transcription which leads to inhibition of Wnt signaling. Also inhibits Wnt signaling by binding to the CTNNB1 protein, preventing interaction of CTNNB1 with TCF7L2/TCF4.</text>
</comment>
<evidence type="ECO:0000313" key="16">
    <source>
        <dbReference type="RefSeq" id="XP_020848004.1"/>
    </source>
</evidence>
<dbReference type="SUPFAM" id="SSF47095">
    <property type="entry name" value="HMG-box"/>
    <property type="match status" value="1"/>
</dbReference>
<dbReference type="InParanoid" id="A0A6P5KT74"/>
<dbReference type="Proteomes" id="UP000515140">
    <property type="component" value="Unplaced"/>
</dbReference>
<feature type="compositionally biased region" description="Pro residues" evidence="13">
    <location>
        <begin position="264"/>
        <end position="290"/>
    </location>
</feature>